<dbReference type="InterPro" id="IPR016161">
    <property type="entry name" value="Ald_DH/histidinol_DH"/>
</dbReference>
<dbReference type="GO" id="GO:0006081">
    <property type="term" value="P:aldehyde metabolic process"/>
    <property type="evidence" value="ECO:0007669"/>
    <property type="project" value="InterPro"/>
</dbReference>
<dbReference type="RefSeq" id="WP_002509147.1">
    <property type="nucleotide sequence ID" value="NZ_BKAV01000026.1"/>
</dbReference>
<evidence type="ECO:0000313" key="12">
    <source>
        <dbReference type="Proteomes" id="UP000321598"/>
    </source>
</evidence>
<keyword evidence="12" id="KW-1185">Reference proteome</keyword>
<feature type="active site" evidence="5">
    <location>
        <position position="244"/>
    </location>
</feature>
<evidence type="ECO:0000256" key="7">
    <source>
        <dbReference type="RuleBase" id="RU003345"/>
    </source>
</evidence>
<dbReference type="AlphaFoldDB" id="A0A380C9C1"/>
<dbReference type="PROSITE" id="PS00070">
    <property type="entry name" value="ALDEHYDE_DEHYDR_CYS"/>
    <property type="match status" value="1"/>
</dbReference>
<dbReference type="Proteomes" id="UP000321598">
    <property type="component" value="Unassembled WGS sequence"/>
</dbReference>
<dbReference type="InterPro" id="IPR015590">
    <property type="entry name" value="Aldehyde_DH_dom"/>
</dbReference>
<dbReference type="FunFam" id="3.40.605.10:FF:000004">
    <property type="entry name" value="Aldehyde dehydrogenase"/>
    <property type="match status" value="1"/>
</dbReference>
<proteinExistence type="inferred from homology"/>
<evidence type="ECO:0000259" key="8">
    <source>
        <dbReference type="Pfam" id="PF00171"/>
    </source>
</evidence>
<dbReference type="PANTHER" id="PTHR43570:SF16">
    <property type="entry name" value="ALDEHYDE DEHYDROGENASE TYPE III, ISOFORM Q"/>
    <property type="match status" value="1"/>
</dbReference>
<protein>
    <recommendedName>
        <fullName evidence="4">Aldehyde dehydrogenase</fullName>
    </recommendedName>
</protein>
<dbReference type="GO" id="GO:0005737">
    <property type="term" value="C:cytoplasm"/>
    <property type="evidence" value="ECO:0007669"/>
    <property type="project" value="TreeGrafter"/>
</dbReference>
<dbReference type="CDD" id="cd07136">
    <property type="entry name" value="ALDH_YwdH-P39616"/>
    <property type="match status" value="1"/>
</dbReference>
<dbReference type="STRING" id="1212545.SARL_01835"/>
<evidence type="ECO:0000256" key="5">
    <source>
        <dbReference type="PIRSR" id="PIRSR036492-1"/>
    </source>
</evidence>
<dbReference type="EMBL" id="BKAV01000026">
    <property type="protein sequence ID" value="GEQ01127.1"/>
    <property type="molecule type" value="Genomic_DNA"/>
</dbReference>
<sequence>MNQFDTVFNQSKQYFKSHVTKDLKFRKRQLKALSKSIKAHEDDLLHAFQQDLGKNKVEAYASEIGFVLKNLKLARKELKNWAKRKQVNTPLHMFPTKSYIMKEPYGTVLIIGPFNYPFQLLIEPLIGAIAAGNTVILKPSELTPNVSHVVKNIIESTFDSAYISIIEGDAEVTKQLVALPFDYIFFTGSEHVGRSIYQAASKNLTPVTLELGGKSPVIVDDTANIKVASERICFGKFINAGQTCVAPDFILVNQKVKADLIKAIKTTIKEFYGTQIQSSPDFGRIVSAKHFTRLQQLLESHQNEIVFGGDTDQNENYISPTILDNITFDSTIMKDEIFGPILPIIAYDDFDEIINTLQSKPKPLSLYLFSEDENTTERILNELSFGGGAINDTIMHLANPNLPFGGVGLSGIGQYHGKYSFDTFSHAKSYIFKTTRLESSLVFPPYKGKFKYIKTFFNN</sequence>
<dbReference type="Gene3D" id="3.40.605.10">
    <property type="entry name" value="Aldehyde Dehydrogenase, Chain A, domain 1"/>
    <property type="match status" value="1"/>
</dbReference>
<reference evidence="9 12" key="2">
    <citation type="submission" date="2019-07" db="EMBL/GenBank/DDBJ databases">
        <title>Whole genome shotgun sequence of Staphylococcus arlettae NBRC 109765.</title>
        <authorList>
            <person name="Hosoyama A."/>
            <person name="Uohara A."/>
            <person name="Ohji S."/>
            <person name="Ichikawa N."/>
        </authorList>
    </citation>
    <scope>NUCLEOTIDE SEQUENCE [LARGE SCALE GENOMIC DNA]</scope>
    <source>
        <strain evidence="9 12">NBRC 109765</strain>
    </source>
</reference>
<accession>A0A380C9C1</accession>
<evidence type="ECO:0000313" key="9">
    <source>
        <dbReference type="EMBL" id="GEQ01127.1"/>
    </source>
</evidence>
<dbReference type="Pfam" id="PF00171">
    <property type="entry name" value="Aldedh"/>
    <property type="match status" value="1"/>
</dbReference>
<evidence type="ECO:0000313" key="11">
    <source>
        <dbReference type="Proteomes" id="UP000254956"/>
    </source>
</evidence>
<organism evidence="10 11">
    <name type="scientific">Staphylococcus arlettae</name>
    <dbReference type="NCBI Taxonomy" id="29378"/>
    <lineage>
        <taxon>Bacteria</taxon>
        <taxon>Bacillati</taxon>
        <taxon>Bacillota</taxon>
        <taxon>Bacilli</taxon>
        <taxon>Bacillales</taxon>
        <taxon>Staphylococcaceae</taxon>
        <taxon>Staphylococcus</taxon>
    </lineage>
</organism>
<evidence type="ECO:0000256" key="4">
    <source>
        <dbReference type="PIRNR" id="PIRNR036492"/>
    </source>
</evidence>
<comment type="similarity">
    <text evidence="1 4 7">Belongs to the aldehyde dehydrogenase family.</text>
</comment>
<name>A0A380C9C1_9STAP</name>
<evidence type="ECO:0000256" key="1">
    <source>
        <dbReference type="ARBA" id="ARBA00009986"/>
    </source>
</evidence>
<gene>
    <name evidence="10" type="primary">calB</name>
    <name evidence="10" type="ORF">NCTC12413_00914</name>
    <name evidence="9" type="ORF">SAR03_21640</name>
</gene>
<dbReference type="PROSITE" id="PS00687">
    <property type="entry name" value="ALDEHYDE_DEHYDR_GLU"/>
    <property type="match status" value="1"/>
</dbReference>
<dbReference type="OrthoDB" id="9762913at2"/>
<feature type="domain" description="Aldehyde dehydrogenase" evidence="8">
    <location>
        <begin position="3"/>
        <end position="429"/>
    </location>
</feature>
<dbReference type="InterPro" id="IPR016160">
    <property type="entry name" value="Ald_DH_CS_CYS"/>
</dbReference>
<dbReference type="Proteomes" id="UP000254956">
    <property type="component" value="Unassembled WGS sequence"/>
</dbReference>
<evidence type="ECO:0000256" key="6">
    <source>
        <dbReference type="PROSITE-ProRule" id="PRU10007"/>
    </source>
</evidence>
<dbReference type="PANTHER" id="PTHR43570">
    <property type="entry name" value="ALDEHYDE DEHYDROGENASE"/>
    <property type="match status" value="1"/>
</dbReference>
<feature type="active site" evidence="5 6">
    <location>
        <position position="210"/>
    </location>
</feature>
<evidence type="ECO:0000256" key="2">
    <source>
        <dbReference type="ARBA" id="ARBA00023002"/>
    </source>
</evidence>
<dbReference type="InterPro" id="IPR016162">
    <property type="entry name" value="Ald_DH_N"/>
</dbReference>
<evidence type="ECO:0000256" key="3">
    <source>
        <dbReference type="ARBA" id="ARBA00023027"/>
    </source>
</evidence>
<reference evidence="10 11" key="1">
    <citation type="submission" date="2018-06" db="EMBL/GenBank/DDBJ databases">
        <authorList>
            <consortium name="Pathogen Informatics"/>
            <person name="Doyle S."/>
        </authorList>
    </citation>
    <scope>NUCLEOTIDE SEQUENCE [LARGE SCALE GENOMIC DNA]</scope>
    <source>
        <strain evidence="10 11">NCTC12413</strain>
    </source>
</reference>
<dbReference type="GO" id="GO:0004029">
    <property type="term" value="F:aldehyde dehydrogenase (NAD+) activity"/>
    <property type="evidence" value="ECO:0007669"/>
    <property type="project" value="TreeGrafter"/>
</dbReference>
<keyword evidence="2 4" id="KW-0560">Oxidoreductase</keyword>
<dbReference type="PIRSF" id="PIRSF036492">
    <property type="entry name" value="ALDH"/>
    <property type="match status" value="1"/>
</dbReference>
<dbReference type="EMBL" id="UGZE01000001">
    <property type="protein sequence ID" value="SUJ15651.1"/>
    <property type="molecule type" value="Genomic_DNA"/>
</dbReference>
<dbReference type="Gene3D" id="3.40.309.10">
    <property type="entry name" value="Aldehyde Dehydrogenase, Chain A, domain 2"/>
    <property type="match status" value="1"/>
</dbReference>
<dbReference type="FunFam" id="3.40.309.10:FF:000003">
    <property type="entry name" value="Aldehyde dehydrogenase"/>
    <property type="match status" value="1"/>
</dbReference>
<dbReference type="InterPro" id="IPR016163">
    <property type="entry name" value="Ald_DH_C"/>
</dbReference>
<dbReference type="SUPFAM" id="SSF53720">
    <property type="entry name" value="ALDH-like"/>
    <property type="match status" value="1"/>
</dbReference>
<dbReference type="InterPro" id="IPR029510">
    <property type="entry name" value="Ald_DH_CS_GLU"/>
</dbReference>
<keyword evidence="3" id="KW-0520">NAD</keyword>
<dbReference type="InterPro" id="IPR012394">
    <property type="entry name" value="Aldehyde_DH_NAD(P)"/>
</dbReference>
<evidence type="ECO:0000313" key="10">
    <source>
        <dbReference type="EMBL" id="SUJ15651.1"/>
    </source>
</evidence>